<dbReference type="InterPro" id="IPR011096">
    <property type="entry name" value="FTP_domain"/>
</dbReference>
<dbReference type="FunFam" id="2.60.120.380:FF:000013">
    <property type="entry name" value="Alkaline serine protease"/>
    <property type="match status" value="1"/>
</dbReference>
<keyword evidence="9" id="KW-0862">Zinc</keyword>
<dbReference type="Proteomes" id="UP000306317">
    <property type="component" value="Unassembled WGS sequence"/>
</dbReference>
<feature type="signal peptide" evidence="13">
    <location>
        <begin position="1"/>
        <end position="24"/>
    </location>
</feature>
<evidence type="ECO:0000256" key="3">
    <source>
        <dbReference type="ARBA" id="ARBA00022525"/>
    </source>
</evidence>
<protein>
    <submittedName>
        <fullName evidence="18">Peptidase</fullName>
    </submittedName>
</protein>
<evidence type="ECO:0000256" key="2">
    <source>
        <dbReference type="ARBA" id="ARBA00009388"/>
    </source>
</evidence>
<keyword evidence="5" id="KW-0479">Metal-binding</keyword>
<dbReference type="GO" id="GO:0005576">
    <property type="term" value="C:extracellular region"/>
    <property type="evidence" value="ECO:0007669"/>
    <property type="project" value="UniProtKB-SubCell"/>
</dbReference>
<keyword evidence="6 13" id="KW-0732">Signal</keyword>
<keyword evidence="19" id="KW-1185">Reference proteome</keyword>
<dbReference type="Gene3D" id="2.60.120.380">
    <property type="match status" value="2"/>
</dbReference>
<evidence type="ECO:0000256" key="11">
    <source>
        <dbReference type="ARBA" id="ARBA00023145"/>
    </source>
</evidence>
<dbReference type="GO" id="GO:0004222">
    <property type="term" value="F:metalloendopeptidase activity"/>
    <property type="evidence" value="ECO:0007669"/>
    <property type="project" value="InterPro"/>
</dbReference>
<dbReference type="GO" id="GO:0008236">
    <property type="term" value="F:serine-type peptidase activity"/>
    <property type="evidence" value="ECO:0007669"/>
    <property type="project" value="UniProtKB-KW"/>
</dbReference>
<evidence type="ECO:0000256" key="12">
    <source>
        <dbReference type="PIRSR" id="PIRSR623612-1"/>
    </source>
</evidence>
<feature type="domain" description="Peptidase M4" evidence="14">
    <location>
        <begin position="206"/>
        <end position="344"/>
    </location>
</feature>
<dbReference type="InterPro" id="IPR007280">
    <property type="entry name" value="Peptidase_C_arc/bac"/>
</dbReference>
<evidence type="ECO:0000256" key="13">
    <source>
        <dbReference type="SAM" id="SignalP"/>
    </source>
</evidence>
<dbReference type="SUPFAM" id="SSF89260">
    <property type="entry name" value="Collagen-binding domain"/>
    <property type="match status" value="2"/>
</dbReference>
<keyword evidence="4" id="KW-0645">Protease</keyword>
<gene>
    <name evidence="18" type="ORF">B1991_14740</name>
</gene>
<dbReference type="Pfam" id="PF04151">
    <property type="entry name" value="PPC"/>
    <property type="match status" value="2"/>
</dbReference>
<dbReference type="RefSeq" id="WP_136259439.1">
    <property type="nucleotide sequence ID" value="NZ_MWIO01000046.1"/>
</dbReference>
<keyword evidence="7" id="KW-0378">Hydrolase</keyword>
<dbReference type="Gene3D" id="1.10.390.10">
    <property type="entry name" value="Neutral Protease Domain 2"/>
    <property type="match status" value="1"/>
</dbReference>
<feature type="domain" description="Peptidase C-terminal archaeal/bacterial" evidence="16">
    <location>
        <begin position="641"/>
        <end position="705"/>
    </location>
</feature>
<feature type="domain" description="Peptidase C-terminal archaeal/bacterial" evidence="16">
    <location>
        <begin position="530"/>
        <end position="597"/>
    </location>
</feature>
<feature type="active site" evidence="12">
    <location>
        <position position="337"/>
    </location>
</feature>
<reference evidence="18 19" key="1">
    <citation type="submission" date="2017-02" db="EMBL/GenBank/DDBJ databases">
        <title>Whole genome sequencing of Rhodanobacter lindaniclasticus DSM 17932.</title>
        <authorList>
            <person name="Kumar S."/>
            <person name="Patil P."/>
            <person name="Patil P.B."/>
        </authorList>
    </citation>
    <scope>NUCLEOTIDE SEQUENCE [LARGE SCALE GENOMIC DNA]</scope>
    <source>
        <strain evidence="18 19">DSM 17932</strain>
    </source>
</reference>
<comment type="caution">
    <text evidence="18">The sequence shown here is derived from an EMBL/GenBank/DDBJ whole genome shotgun (WGS) entry which is preliminary data.</text>
</comment>
<evidence type="ECO:0000256" key="9">
    <source>
        <dbReference type="ARBA" id="ARBA00022833"/>
    </source>
</evidence>
<evidence type="ECO:0000256" key="8">
    <source>
        <dbReference type="ARBA" id="ARBA00022825"/>
    </source>
</evidence>
<evidence type="ECO:0000256" key="7">
    <source>
        <dbReference type="ARBA" id="ARBA00022801"/>
    </source>
</evidence>
<dbReference type="InterPro" id="IPR013856">
    <property type="entry name" value="Peptidase_M4_domain"/>
</dbReference>
<dbReference type="InterPro" id="IPR023612">
    <property type="entry name" value="Peptidase_M4"/>
</dbReference>
<name>A0A4S3KCA4_9GAMM</name>
<dbReference type="Pfam" id="PF07504">
    <property type="entry name" value="FTP"/>
    <property type="match status" value="1"/>
</dbReference>
<dbReference type="SUPFAM" id="SSF55486">
    <property type="entry name" value="Metalloproteases ('zincins'), catalytic domain"/>
    <property type="match status" value="1"/>
</dbReference>
<evidence type="ECO:0000259" key="15">
    <source>
        <dbReference type="Pfam" id="PF02868"/>
    </source>
</evidence>
<evidence type="ECO:0000256" key="10">
    <source>
        <dbReference type="ARBA" id="ARBA00023049"/>
    </source>
</evidence>
<evidence type="ECO:0000256" key="4">
    <source>
        <dbReference type="ARBA" id="ARBA00022670"/>
    </source>
</evidence>
<dbReference type="GO" id="GO:0046872">
    <property type="term" value="F:metal ion binding"/>
    <property type="evidence" value="ECO:0007669"/>
    <property type="project" value="UniProtKB-KW"/>
</dbReference>
<feature type="domain" description="Peptidase M4 C-terminal" evidence="15">
    <location>
        <begin position="347"/>
        <end position="495"/>
    </location>
</feature>
<dbReference type="Gene3D" id="3.10.450.490">
    <property type="match status" value="1"/>
</dbReference>
<keyword evidence="8" id="KW-0720">Serine protease</keyword>
<dbReference type="Pfam" id="PF01447">
    <property type="entry name" value="Peptidase_M4"/>
    <property type="match status" value="1"/>
</dbReference>
<feature type="chain" id="PRO_5020209167" evidence="13">
    <location>
        <begin position="25"/>
        <end position="719"/>
    </location>
</feature>
<evidence type="ECO:0000313" key="18">
    <source>
        <dbReference type="EMBL" id="THD06053.1"/>
    </source>
</evidence>
<keyword evidence="11" id="KW-0865">Zymogen</keyword>
<evidence type="ECO:0000256" key="5">
    <source>
        <dbReference type="ARBA" id="ARBA00022723"/>
    </source>
</evidence>
<evidence type="ECO:0000256" key="6">
    <source>
        <dbReference type="ARBA" id="ARBA00022729"/>
    </source>
</evidence>
<dbReference type="Gene3D" id="3.10.450.40">
    <property type="match status" value="1"/>
</dbReference>
<dbReference type="GO" id="GO:0006508">
    <property type="term" value="P:proteolysis"/>
    <property type="evidence" value="ECO:0007669"/>
    <property type="project" value="UniProtKB-KW"/>
</dbReference>
<proteinExistence type="inferred from homology"/>
<dbReference type="OrthoDB" id="5378341at2"/>
<dbReference type="EMBL" id="MWIO01000046">
    <property type="protein sequence ID" value="THD06053.1"/>
    <property type="molecule type" value="Genomic_DNA"/>
</dbReference>
<evidence type="ECO:0000313" key="19">
    <source>
        <dbReference type="Proteomes" id="UP000306317"/>
    </source>
</evidence>
<feature type="domain" description="FTP" evidence="17">
    <location>
        <begin position="69"/>
        <end position="103"/>
    </location>
</feature>
<dbReference type="InterPro" id="IPR050728">
    <property type="entry name" value="Zinc_Metalloprotease_M4"/>
</dbReference>
<dbReference type="PANTHER" id="PTHR33794">
    <property type="entry name" value="BACILLOLYSIN"/>
    <property type="match status" value="1"/>
</dbReference>
<accession>A0A4S3KCA4</accession>
<dbReference type="PRINTS" id="PR00730">
    <property type="entry name" value="THERMOLYSIN"/>
</dbReference>
<organism evidence="18 19">
    <name type="scientific">Rhodanobacter lindaniclasticus</name>
    <dbReference type="NCBI Taxonomy" id="75310"/>
    <lineage>
        <taxon>Bacteria</taxon>
        <taxon>Pseudomonadati</taxon>
        <taxon>Pseudomonadota</taxon>
        <taxon>Gammaproteobacteria</taxon>
        <taxon>Lysobacterales</taxon>
        <taxon>Rhodanobacteraceae</taxon>
        <taxon>Rhodanobacter</taxon>
    </lineage>
</organism>
<dbReference type="InterPro" id="IPR001570">
    <property type="entry name" value="Peptidase_M4_C_domain"/>
</dbReference>
<dbReference type="InterPro" id="IPR027268">
    <property type="entry name" value="Peptidase_M4/M1_CTD_sf"/>
</dbReference>
<evidence type="ECO:0000259" key="16">
    <source>
        <dbReference type="Pfam" id="PF04151"/>
    </source>
</evidence>
<evidence type="ECO:0000259" key="17">
    <source>
        <dbReference type="Pfam" id="PF07504"/>
    </source>
</evidence>
<keyword evidence="10" id="KW-0482">Metalloprotease</keyword>
<dbReference type="PANTHER" id="PTHR33794:SF1">
    <property type="entry name" value="BACILLOLYSIN"/>
    <property type="match status" value="1"/>
</dbReference>
<dbReference type="CDD" id="cd09597">
    <property type="entry name" value="M4_TLP"/>
    <property type="match status" value="1"/>
</dbReference>
<feature type="active site" description="Proton donor" evidence="12">
    <location>
        <position position="423"/>
    </location>
</feature>
<sequence length="719" mass="74413">MPHPFRLKLLVAAIGMATATAATAANTKALHAQNLGAVPVASLANRLNLGQDMTLVPHAAVALAGQHRVVRQQQMYQGVPVYGRSIAVVQDAQGNALRATGELMQQAQQLISVRPRLDASRAIAALKAHAHTVLVGGVAMENARADLFVYPQEGAAPRLVYRVSYFVNGAAPTRPTAIVDANTGAVIKSWNGLTDASANGPGGNQKTGEYIYGTDYAALDVTQSGSTCTLQNGDVKTYNLNHGSSGGSVVSFTCPTSNTDAINGAYSPVNDAHHFGGVVHDMYQSYTGAPPLSIQLLMKVHYRSNYENAFWDGSAMYFGDGASTFYPLVSLDVTSHEISHGYTEQNSGLEYSGQSGGMNEAYSDIAGEAAEYFDRGSADFLVGADIVKASAGIGDALRYMCNPSQDGGSIDNASQYYSGLDVHYSSGVYNKSFCVLAKTSGWDVKKAFQVYALANKVYWTATSTFNSGACGVESAATDLGYDKNAVIAAFNSVGVTCPGSGGGGGGSTTTELQNNVGVGGISGAAGADNDYFINVPAGASNLVMSISGGSGDADLYTRFGSAPTTSSYDCRPYKSGNSESCSVASPAAGKYYLKVHGYSSYSGVTVKASYSTGGGGGGDTGGLQNGVPVTGLAGAKNSKTYFTVTVPAGSALTISTSGGSGDADLYVKQGSQPTTSSYDCRPYKSGNNETCSDSNASGTYYIMLNGYRAYSGVTLKASW</sequence>
<dbReference type="AlphaFoldDB" id="A0A4S3KCA4"/>
<evidence type="ECO:0000256" key="1">
    <source>
        <dbReference type="ARBA" id="ARBA00004613"/>
    </source>
</evidence>
<dbReference type="Gene3D" id="3.10.170.10">
    <property type="match status" value="1"/>
</dbReference>
<dbReference type="Pfam" id="PF02868">
    <property type="entry name" value="Peptidase_M4_C"/>
    <property type="match status" value="1"/>
</dbReference>
<keyword evidence="3" id="KW-0964">Secreted</keyword>
<evidence type="ECO:0000259" key="14">
    <source>
        <dbReference type="Pfam" id="PF01447"/>
    </source>
</evidence>
<comment type="similarity">
    <text evidence="2">Belongs to the peptidase M4 family.</text>
</comment>
<comment type="subcellular location">
    <subcellularLocation>
        <location evidence="1">Secreted</location>
    </subcellularLocation>
</comment>